<reference evidence="7 8" key="1">
    <citation type="submission" date="2016-10" db="EMBL/GenBank/DDBJ databases">
        <authorList>
            <person name="de Groot N.N."/>
        </authorList>
    </citation>
    <scope>NUCLEOTIDE SEQUENCE [LARGE SCALE GENOMIC DNA]</scope>
    <source>
        <strain evidence="7 8">AR40</strain>
    </source>
</reference>
<evidence type="ECO:0000256" key="2">
    <source>
        <dbReference type="ARBA" id="ARBA00022475"/>
    </source>
</evidence>
<dbReference type="eggNOG" id="COG4603">
    <property type="taxonomic scope" value="Bacteria"/>
</dbReference>
<feature type="transmembrane region" description="Helical" evidence="6">
    <location>
        <begin position="28"/>
        <end position="52"/>
    </location>
</feature>
<dbReference type="InterPro" id="IPR001851">
    <property type="entry name" value="ABC_transp_permease"/>
</dbReference>
<dbReference type="PANTHER" id="PTHR47089:SF1">
    <property type="entry name" value="GUANOSINE ABC TRANSPORTER PERMEASE PROTEIN NUPP"/>
    <property type="match status" value="1"/>
</dbReference>
<keyword evidence="5 6" id="KW-0472">Membrane</keyword>
<proteinExistence type="predicted"/>
<dbReference type="AlphaFoldDB" id="A0A1H9ND93"/>
<sequence length="369" mass="40011">MIKRSTKTSSRMSVHLSKRDTISVWKAWGIRLTAVLIALVVCAIVIVGITGQNPLNVYSGIIDGAVGSRRRIWVTVRETVVLLLIGVGLMPAFKMRFWNLGAEGQILMGGAATAALMIYQGSLPNVLLIILILIASTCAGIIWGFLPAFFKAHFNTNESLFTLMLNYVAMQIITFLIVFWENPSGSNSVGIINSANKGGWFPKILSSDYTLNIIIVLVVTIMMAIYMKYTKHGYEIAVVGESHNTANYAGINVKKVVIRTMLISSGICGLAGAVIVSGASHTISTSTAGGRGFTAIIVAWMANLNPLGMLLVSAFLVFMQQGAIQIASQYGLNENASDIITGIIIFFLIGCEFFIKYRVRVEKKKEDAA</sequence>
<evidence type="ECO:0000256" key="5">
    <source>
        <dbReference type="ARBA" id="ARBA00023136"/>
    </source>
</evidence>
<feature type="transmembrane region" description="Helical" evidence="6">
    <location>
        <begin position="209"/>
        <end position="227"/>
    </location>
</feature>
<evidence type="ECO:0000256" key="3">
    <source>
        <dbReference type="ARBA" id="ARBA00022692"/>
    </source>
</evidence>
<evidence type="ECO:0000256" key="1">
    <source>
        <dbReference type="ARBA" id="ARBA00004651"/>
    </source>
</evidence>
<feature type="transmembrane region" description="Helical" evidence="6">
    <location>
        <begin position="100"/>
        <end position="120"/>
    </location>
</feature>
<feature type="transmembrane region" description="Helical" evidence="6">
    <location>
        <begin position="160"/>
        <end position="180"/>
    </location>
</feature>
<feature type="transmembrane region" description="Helical" evidence="6">
    <location>
        <begin position="339"/>
        <end position="355"/>
    </location>
</feature>
<feature type="transmembrane region" description="Helical" evidence="6">
    <location>
        <begin position="126"/>
        <end position="148"/>
    </location>
</feature>
<dbReference type="RefSeq" id="WP_074754650.1">
    <property type="nucleotide sequence ID" value="NZ_FOGJ01000004.1"/>
</dbReference>
<dbReference type="PANTHER" id="PTHR47089">
    <property type="entry name" value="ABC TRANSPORTER, PERMEASE PROTEIN"/>
    <property type="match status" value="1"/>
</dbReference>
<dbReference type="OrthoDB" id="45037at2"/>
<comment type="subcellular location">
    <subcellularLocation>
        <location evidence="1">Cell membrane</location>
        <topology evidence="1">Multi-pass membrane protein</topology>
    </subcellularLocation>
</comment>
<feature type="transmembrane region" description="Helical" evidence="6">
    <location>
        <begin position="307"/>
        <end position="327"/>
    </location>
</feature>
<gene>
    <name evidence="7" type="ORF">SAMN04487884_104126</name>
</gene>
<dbReference type="Pfam" id="PF02653">
    <property type="entry name" value="BPD_transp_2"/>
    <property type="match status" value="1"/>
</dbReference>
<dbReference type="CDD" id="cd06580">
    <property type="entry name" value="TM_PBP1_transp_TpRbsC_like"/>
    <property type="match status" value="1"/>
</dbReference>
<evidence type="ECO:0000256" key="4">
    <source>
        <dbReference type="ARBA" id="ARBA00022989"/>
    </source>
</evidence>
<evidence type="ECO:0000256" key="6">
    <source>
        <dbReference type="SAM" id="Phobius"/>
    </source>
</evidence>
<keyword evidence="3 6" id="KW-0812">Transmembrane</keyword>
<keyword evidence="4 6" id="KW-1133">Transmembrane helix</keyword>
<feature type="transmembrane region" description="Helical" evidence="6">
    <location>
        <begin position="256"/>
        <end position="276"/>
    </location>
</feature>
<dbReference type="Proteomes" id="UP000182584">
    <property type="component" value="Unassembled WGS sequence"/>
</dbReference>
<dbReference type="GO" id="GO:0005886">
    <property type="term" value="C:plasma membrane"/>
    <property type="evidence" value="ECO:0007669"/>
    <property type="project" value="UniProtKB-SubCell"/>
</dbReference>
<organism evidence="7 8">
    <name type="scientific">Butyrivibrio fibrisolvens</name>
    <dbReference type="NCBI Taxonomy" id="831"/>
    <lineage>
        <taxon>Bacteria</taxon>
        <taxon>Bacillati</taxon>
        <taxon>Bacillota</taxon>
        <taxon>Clostridia</taxon>
        <taxon>Lachnospirales</taxon>
        <taxon>Lachnospiraceae</taxon>
        <taxon>Butyrivibrio</taxon>
    </lineage>
</organism>
<dbReference type="EMBL" id="FOGJ01000004">
    <property type="protein sequence ID" value="SER33323.1"/>
    <property type="molecule type" value="Genomic_DNA"/>
</dbReference>
<protein>
    <submittedName>
        <fullName evidence="7">Nucleoside ABC transporter membrane protein</fullName>
    </submittedName>
</protein>
<evidence type="ECO:0000313" key="7">
    <source>
        <dbReference type="EMBL" id="SER33323.1"/>
    </source>
</evidence>
<keyword evidence="2" id="KW-1003">Cell membrane</keyword>
<feature type="transmembrane region" description="Helical" evidence="6">
    <location>
        <begin position="72"/>
        <end position="93"/>
    </location>
</feature>
<dbReference type="GO" id="GO:0022857">
    <property type="term" value="F:transmembrane transporter activity"/>
    <property type="evidence" value="ECO:0007669"/>
    <property type="project" value="InterPro"/>
</dbReference>
<evidence type="ECO:0000313" key="8">
    <source>
        <dbReference type="Proteomes" id="UP000182584"/>
    </source>
</evidence>
<accession>A0A1H9ND93</accession>
<name>A0A1H9ND93_BUTFI</name>